<gene>
    <name evidence="1" type="ORF">SAMN04489801_2006</name>
</gene>
<evidence type="ECO:0000313" key="2">
    <source>
        <dbReference type="Proteomes" id="UP000182476"/>
    </source>
</evidence>
<sequence>MYPIKAVTPTLSKQWRGFEHQLRVLPFEWVALAGLIKGVFVGFQDCLGYANHVLFVRV</sequence>
<keyword evidence="2" id="KW-1185">Reference proteome</keyword>
<proteinExistence type="predicted"/>
<reference evidence="1 2" key="1">
    <citation type="submission" date="2016-10" db="EMBL/GenBank/DDBJ databases">
        <authorList>
            <person name="Varghese N."/>
            <person name="Submissions S."/>
        </authorList>
    </citation>
    <scope>NUCLEOTIDE SEQUENCE [LARGE SCALE GENOMIC DNA]</scope>
    <source>
        <strain evidence="1 2">LMG 21607</strain>
    </source>
</reference>
<evidence type="ECO:0000313" key="1">
    <source>
        <dbReference type="EMBL" id="SDU28977.1"/>
    </source>
</evidence>
<dbReference type="EMBL" id="LT629796">
    <property type="protein sequence ID" value="SDU28977.1"/>
    <property type="molecule type" value="Genomic_DNA"/>
</dbReference>
<dbReference type="Proteomes" id="UP000182476">
    <property type="component" value="Chromosome I"/>
</dbReference>
<organism evidence="1 2">
    <name type="scientific">Pseudomonas mandelii</name>
    <dbReference type="NCBI Taxonomy" id="75612"/>
    <lineage>
        <taxon>Bacteria</taxon>
        <taxon>Pseudomonadati</taxon>
        <taxon>Pseudomonadota</taxon>
        <taxon>Gammaproteobacteria</taxon>
        <taxon>Pseudomonadales</taxon>
        <taxon>Pseudomonadaceae</taxon>
        <taxon>Pseudomonas</taxon>
    </lineage>
</organism>
<protein>
    <submittedName>
        <fullName evidence="1">Uncharacterized protein</fullName>
    </submittedName>
</protein>
<name>A0ABY0VID7_9PSED</name>
<accession>A0ABY0VID7</accession>